<dbReference type="AlphaFoldDB" id="A0A814GDI1"/>
<feature type="compositionally biased region" description="Acidic residues" evidence="2">
    <location>
        <begin position="122"/>
        <end position="139"/>
    </location>
</feature>
<sequence>MSKVTVQRKSTLKKFLDRDSSICDRSSDNGINQRRPCYQLIQKEKQRKCLSMKDIRQDQLDILREILFNQRDINELIKKSNRSDKIISKNNIIHNGKTHLIKKTKLTSAKNINSSNPIDLNQSEEDNLSVHSDDEEIIENEPVRVSRSNRKDNQVYPIIRSSSLYSQSRQQLNGIRSTNSVSFMSNRLKKDGQSNNTESNTNTSSDKLKKLLDRLSLELNDLESITGLKSNTNILSSPTCSTALATGLITLTNHVKQYVSNSKGNQDINHFKDQLSVIIKNQLDFQKKIENQMITLQTMMQTICQLVNSEIISNKKCEEKFSLKNIHQDQTDLDRIESHQNWLNNAQRPYIIPKDANNIINELLLLTRCMNNATPIDTDLYHRHTNNSPRNHHSSYIETLDASKKLIRSTSSMSTNETNANEISKQIQQHKNIDQEPRSSMISPIDTPLSYDMFEPGLPNGNSSVSRLRNGINGLDGTSTNTAPSVSINETLLEKILHERLRLVQQMAELNKQHEMTQEELANLEAKTIQSQTIEIKK</sequence>
<reference evidence="3" key="1">
    <citation type="submission" date="2021-02" db="EMBL/GenBank/DDBJ databases">
        <authorList>
            <person name="Nowell W R."/>
        </authorList>
    </citation>
    <scope>NUCLEOTIDE SEQUENCE</scope>
</reference>
<organism evidence="3 4">
    <name type="scientific">Rotaria sordida</name>
    <dbReference type="NCBI Taxonomy" id="392033"/>
    <lineage>
        <taxon>Eukaryota</taxon>
        <taxon>Metazoa</taxon>
        <taxon>Spiralia</taxon>
        <taxon>Gnathifera</taxon>
        <taxon>Rotifera</taxon>
        <taxon>Eurotatoria</taxon>
        <taxon>Bdelloidea</taxon>
        <taxon>Philodinida</taxon>
        <taxon>Philodinidae</taxon>
        <taxon>Rotaria</taxon>
    </lineage>
</organism>
<keyword evidence="1" id="KW-0175">Coiled coil</keyword>
<proteinExistence type="predicted"/>
<dbReference type="Proteomes" id="UP000663882">
    <property type="component" value="Unassembled WGS sequence"/>
</dbReference>
<gene>
    <name evidence="3" type="ORF">RFH988_LOCUS13854</name>
</gene>
<dbReference type="OrthoDB" id="10047551at2759"/>
<feature type="region of interest" description="Disordered" evidence="2">
    <location>
        <begin position="410"/>
        <end position="439"/>
    </location>
</feature>
<evidence type="ECO:0000313" key="4">
    <source>
        <dbReference type="Proteomes" id="UP000663882"/>
    </source>
</evidence>
<evidence type="ECO:0000256" key="2">
    <source>
        <dbReference type="SAM" id="MobiDB-lite"/>
    </source>
</evidence>
<feature type="region of interest" description="Disordered" evidence="2">
    <location>
        <begin position="176"/>
        <end position="205"/>
    </location>
</feature>
<feature type="compositionally biased region" description="Polar residues" evidence="2">
    <location>
        <begin position="410"/>
        <end position="430"/>
    </location>
</feature>
<feature type="coiled-coil region" evidence="1">
    <location>
        <begin position="493"/>
        <end position="527"/>
    </location>
</feature>
<evidence type="ECO:0000313" key="3">
    <source>
        <dbReference type="EMBL" id="CAF0994798.1"/>
    </source>
</evidence>
<feature type="region of interest" description="Disordered" evidence="2">
    <location>
        <begin position="112"/>
        <end position="149"/>
    </location>
</feature>
<dbReference type="EMBL" id="CAJNOO010000623">
    <property type="protein sequence ID" value="CAF0994798.1"/>
    <property type="molecule type" value="Genomic_DNA"/>
</dbReference>
<accession>A0A814GDI1</accession>
<protein>
    <submittedName>
        <fullName evidence="3">Uncharacterized protein</fullName>
    </submittedName>
</protein>
<name>A0A814GDI1_9BILA</name>
<feature type="compositionally biased region" description="Polar residues" evidence="2">
    <location>
        <begin position="176"/>
        <end position="185"/>
    </location>
</feature>
<comment type="caution">
    <text evidence="3">The sequence shown here is derived from an EMBL/GenBank/DDBJ whole genome shotgun (WGS) entry which is preliminary data.</text>
</comment>
<feature type="compositionally biased region" description="Polar residues" evidence="2">
    <location>
        <begin position="112"/>
        <end position="121"/>
    </location>
</feature>
<evidence type="ECO:0000256" key="1">
    <source>
        <dbReference type="SAM" id="Coils"/>
    </source>
</evidence>
<feature type="compositionally biased region" description="Low complexity" evidence="2">
    <location>
        <begin position="194"/>
        <end position="205"/>
    </location>
</feature>